<dbReference type="Proteomes" id="UP000605846">
    <property type="component" value="Unassembled WGS sequence"/>
</dbReference>
<protein>
    <submittedName>
        <fullName evidence="7">Uncharacterized protein</fullName>
    </submittedName>
</protein>
<comment type="subcellular location">
    <subcellularLocation>
        <location evidence="1">Membrane</location>
        <topology evidence="1">Multi-pass membrane protein</topology>
    </subcellularLocation>
</comment>
<organism evidence="7 8">
    <name type="scientific">Apophysomyces ossiformis</name>
    <dbReference type="NCBI Taxonomy" id="679940"/>
    <lineage>
        <taxon>Eukaryota</taxon>
        <taxon>Fungi</taxon>
        <taxon>Fungi incertae sedis</taxon>
        <taxon>Mucoromycota</taxon>
        <taxon>Mucoromycotina</taxon>
        <taxon>Mucoromycetes</taxon>
        <taxon>Mucorales</taxon>
        <taxon>Mucorineae</taxon>
        <taxon>Mucoraceae</taxon>
        <taxon>Apophysomyces</taxon>
    </lineage>
</organism>
<proteinExistence type="predicted"/>
<evidence type="ECO:0000256" key="1">
    <source>
        <dbReference type="ARBA" id="ARBA00004141"/>
    </source>
</evidence>
<evidence type="ECO:0000256" key="6">
    <source>
        <dbReference type="SAM" id="Phobius"/>
    </source>
</evidence>
<dbReference type="Pfam" id="PF07264">
    <property type="entry name" value="EI24"/>
    <property type="match status" value="1"/>
</dbReference>
<keyword evidence="4 6" id="KW-0472">Membrane</keyword>
<dbReference type="InterPro" id="IPR059112">
    <property type="entry name" value="CysZ/EI24"/>
</dbReference>
<evidence type="ECO:0000256" key="5">
    <source>
        <dbReference type="SAM" id="MobiDB-lite"/>
    </source>
</evidence>
<dbReference type="OrthoDB" id="10012223at2759"/>
<keyword evidence="2 6" id="KW-0812">Transmembrane</keyword>
<evidence type="ECO:0000256" key="4">
    <source>
        <dbReference type="ARBA" id="ARBA00023136"/>
    </source>
</evidence>
<evidence type="ECO:0000256" key="2">
    <source>
        <dbReference type="ARBA" id="ARBA00022692"/>
    </source>
</evidence>
<reference evidence="7" key="1">
    <citation type="submission" date="2020-01" db="EMBL/GenBank/DDBJ databases">
        <title>Genome Sequencing of Three Apophysomyces-Like Fungal Strains Confirms a Novel Fungal Genus in the Mucoromycota with divergent Burkholderia-like Endosymbiotic Bacteria.</title>
        <authorList>
            <person name="Stajich J.E."/>
            <person name="Macias A.M."/>
            <person name="Carter-House D."/>
            <person name="Lovett B."/>
            <person name="Kasson L.R."/>
            <person name="Berry K."/>
            <person name="Grigoriev I."/>
            <person name="Chang Y."/>
            <person name="Spatafora J."/>
            <person name="Kasson M.T."/>
        </authorList>
    </citation>
    <scope>NUCLEOTIDE SEQUENCE</scope>
    <source>
        <strain evidence="7">NRRL A-21654</strain>
    </source>
</reference>
<feature type="compositionally biased region" description="Basic and acidic residues" evidence="5">
    <location>
        <begin position="165"/>
        <end position="181"/>
    </location>
</feature>
<evidence type="ECO:0000256" key="3">
    <source>
        <dbReference type="ARBA" id="ARBA00022989"/>
    </source>
</evidence>
<dbReference type="PANTHER" id="PTHR34292">
    <property type="entry name" value="OUTER SPORE WALL PROTEIN LDS1"/>
    <property type="match status" value="1"/>
</dbReference>
<name>A0A8H7BP36_9FUNG</name>
<dbReference type="EMBL" id="JABAYA010000034">
    <property type="protein sequence ID" value="KAF7728613.1"/>
    <property type="molecule type" value="Genomic_DNA"/>
</dbReference>
<evidence type="ECO:0000313" key="7">
    <source>
        <dbReference type="EMBL" id="KAF7728613.1"/>
    </source>
</evidence>
<comment type="caution">
    <text evidence="7">The sequence shown here is derived from an EMBL/GenBank/DDBJ whole genome shotgun (WGS) entry which is preliminary data.</text>
</comment>
<feature type="transmembrane region" description="Helical" evidence="6">
    <location>
        <begin position="76"/>
        <end position="95"/>
    </location>
</feature>
<feature type="region of interest" description="Disordered" evidence="5">
    <location>
        <begin position="165"/>
        <end position="192"/>
    </location>
</feature>
<keyword evidence="8" id="KW-1185">Reference proteome</keyword>
<dbReference type="PANTHER" id="PTHR34292:SF2">
    <property type="entry name" value="OUTER SPORE WALL PROTEIN LDS1"/>
    <property type="match status" value="1"/>
</dbReference>
<dbReference type="InterPro" id="IPR052786">
    <property type="entry name" value="Spore_wall_assembly"/>
</dbReference>
<evidence type="ECO:0000313" key="8">
    <source>
        <dbReference type="Proteomes" id="UP000605846"/>
    </source>
</evidence>
<sequence>MAVFQLLCFAILVPYYQDELFDAALEARGLTEIFDHRVHVPYLLLCCRSVKSSILSVFLLTIARLFVLVLTAPLNYIPIVGTILACYINAFPASWSQHIHYDLEFCGLTVSESYHLACRNKLAYLNFGAVAVALELVPGFNLLFMWTNIVGAALWIGDDYEKNKDHQHHHDSERSQLLKDNNDEDNYGSSSA</sequence>
<dbReference type="AlphaFoldDB" id="A0A8H7BP36"/>
<accession>A0A8H7BP36</accession>
<keyword evidence="3 6" id="KW-1133">Transmembrane helix</keyword>
<gene>
    <name evidence="7" type="ORF">EC973_005840</name>
</gene>